<reference evidence="2" key="1">
    <citation type="journal article" date="2019" name="Int. J. Syst. Evol. Microbiol.">
        <title>The Global Catalogue of Microorganisms (GCM) 10K type strain sequencing project: providing services to taxonomists for standard genome sequencing and annotation.</title>
        <authorList>
            <consortium name="The Broad Institute Genomics Platform"/>
            <consortium name="The Broad Institute Genome Sequencing Center for Infectious Disease"/>
            <person name="Wu L."/>
            <person name="Ma J."/>
        </authorList>
    </citation>
    <scope>NUCLEOTIDE SEQUENCE [LARGE SCALE GENOMIC DNA]</scope>
    <source>
        <strain evidence="2">JCM 10303</strain>
    </source>
</reference>
<keyword evidence="2" id="KW-1185">Reference proteome</keyword>
<dbReference type="EMBL" id="BAAAGS010000064">
    <property type="protein sequence ID" value="GAA0554628.1"/>
    <property type="molecule type" value="Genomic_DNA"/>
</dbReference>
<evidence type="ECO:0000313" key="2">
    <source>
        <dbReference type="Proteomes" id="UP001500729"/>
    </source>
</evidence>
<organism evidence="1 2">
    <name type="scientific">Saccharopolyspora erythraea</name>
    <name type="common">Streptomyces erythraeus</name>
    <dbReference type="NCBI Taxonomy" id="1836"/>
    <lineage>
        <taxon>Bacteria</taxon>
        <taxon>Bacillati</taxon>
        <taxon>Actinomycetota</taxon>
        <taxon>Actinomycetes</taxon>
        <taxon>Pseudonocardiales</taxon>
        <taxon>Pseudonocardiaceae</taxon>
        <taxon>Saccharopolyspora</taxon>
    </lineage>
</organism>
<evidence type="ECO:0000313" key="1">
    <source>
        <dbReference type="EMBL" id="GAA0554628.1"/>
    </source>
</evidence>
<gene>
    <name evidence="1" type="ORF">GCM10009533_60720</name>
</gene>
<dbReference type="Proteomes" id="UP001500729">
    <property type="component" value="Unassembled WGS sequence"/>
</dbReference>
<proteinExistence type="predicted"/>
<protein>
    <submittedName>
        <fullName evidence="1">Uncharacterized protein</fullName>
    </submittedName>
</protein>
<name>A0ABP3NVD0_SACER</name>
<sequence>MFRHAILRWQQGSGWGHLALSTEAGAPRFAGFVRMTDPRVLELLAENSPIKADSDMLELHFTVRDDALVAA</sequence>
<comment type="caution">
    <text evidence="1">The sequence shown here is derived from an EMBL/GenBank/DDBJ whole genome shotgun (WGS) entry which is preliminary data.</text>
</comment>
<accession>A0ABP3NVD0</accession>